<dbReference type="AlphaFoldDB" id="A0A939HJA6"/>
<keyword evidence="3" id="KW-1185">Reference proteome</keyword>
<dbReference type="Proteomes" id="UP000664164">
    <property type="component" value="Unassembled WGS sequence"/>
</dbReference>
<feature type="region of interest" description="Disordered" evidence="1">
    <location>
        <begin position="1"/>
        <end position="22"/>
    </location>
</feature>
<proteinExistence type="predicted"/>
<reference evidence="2" key="1">
    <citation type="submission" date="2021-03" db="EMBL/GenBank/DDBJ databases">
        <title>A new species, PO-11, isolated from a karst cave deposit.</title>
        <authorList>
            <person name="Zhaoxiaoyong W."/>
        </authorList>
    </citation>
    <scope>NUCLEOTIDE SEQUENCE</scope>
    <source>
        <strain evidence="2">PO-11</strain>
    </source>
</reference>
<dbReference type="EMBL" id="JAFNLL010000049">
    <property type="protein sequence ID" value="MBO1269545.1"/>
    <property type="molecule type" value="Genomic_DNA"/>
</dbReference>
<organism evidence="2 3">
    <name type="scientific">Arthrobacter cavernae</name>
    <dbReference type="NCBI Taxonomy" id="2817681"/>
    <lineage>
        <taxon>Bacteria</taxon>
        <taxon>Bacillati</taxon>
        <taxon>Actinomycetota</taxon>
        <taxon>Actinomycetes</taxon>
        <taxon>Micrococcales</taxon>
        <taxon>Micrococcaceae</taxon>
        <taxon>Arthrobacter</taxon>
    </lineage>
</organism>
<gene>
    <name evidence="2" type="ORF">J1902_16495</name>
</gene>
<dbReference type="InterPro" id="IPR029058">
    <property type="entry name" value="AB_hydrolase_fold"/>
</dbReference>
<protein>
    <recommendedName>
        <fullName evidence="4">Alpha/beta hydrolase</fullName>
    </recommendedName>
</protein>
<comment type="caution">
    <text evidence="2">The sequence shown here is derived from an EMBL/GenBank/DDBJ whole genome shotgun (WGS) entry which is preliminary data.</text>
</comment>
<dbReference type="Gene3D" id="3.40.50.1820">
    <property type="entry name" value="alpha/beta hydrolase"/>
    <property type="match status" value="1"/>
</dbReference>
<evidence type="ECO:0000256" key="1">
    <source>
        <dbReference type="SAM" id="MobiDB-lite"/>
    </source>
</evidence>
<accession>A0A939HJA6</accession>
<sequence length="474" mass="49728">MAEVTPLGSGSTPHPMAPPPDGTLQIRGGVGGIAFQFEELLAGAAALDELHGQLQDIEREAETVRQALFPYQADSYTTGSNAIIAVGEGGREVGRVRDQLYRISRDVRASHREYGFTEGLSALQLRTGLRNTAIESGLRPDNFGNFSRRDIAESLVAQTPVMIGTLLGIPAAALGFATAIGGPMDVRATLKTITGMPGFGFLKPRPVTVAQSASSIETVDATMASQLGRLDKLGNTTRGEIEVQEFDTEGTKRWVVLIPGTQHEDEIGGSNPLDEAGIVDGLGYDSAETNAAIREALRAAGAEAGDQVLAIGHSQGGIHAMNLSQDKAFLAEFDLKYVLTAGSPVGGIEAQQGISSLHLEHEQDWVPGFDGLANPDTKARVTVTLTEQLTAPEGDDSLFGPPHNLENYADGARLVSASSDPSLMASTAAFAGVAGAGGVATVTRFKLTREPEQVKAVAPARPTLPETRSEAGPR</sequence>
<name>A0A939HJA6_9MICC</name>
<feature type="region of interest" description="Disordered" evidence="1">
    <location>
        <begin position="452"/>
        <end position="474"/>
    </location>
</feature>
<dbReference type="SUPFAM" id="SSF53474">
    <property type="entry name" value="alpha/beta-Hydrolases"/>
    <property type="match status" value="1"/>
</dbReference>
<evidence type="ECO:0008006" key="4">
    <source>
        <dbReference type="Google" id="ProtNLM"/>
    </source>
</evidence>
<evidence type="ECO:0000313" key="2">
    <source>
        <dbReference type="EMBL" id="MBO1269545.1"/>
    </source>
</evidence>
<evidence type="ECO:0000313" key="3">
    <source>
        <dbReference type="Proteomes" id="UP000664164"/>
    </source>
</evidence>